<reference evidence="1 2" key="1">
    <citation type="submission" date="2024-01" db="EMBL/GenBank/DDBJ databases">
        <title>Genome assemblies of Stephania.</title>
        <authorList>
            <person name="Yang L."/>
        </authorList>
    </citation>
    <scope>NUCLEOTIDE SEQUENCE [LARGE SCALE GENOMIC DNA]</scope>
    <source>
        <strain evidence="1">JXDWG</strain>
        <tissue evidence="1">Leaf</tissue>
    </source>
</reference>
<comment type="caution">
    <text evidence="1">The sequence shown here is derived from an EMBL/GenBank/DDBJ whole genome shotgun (WGS) entry which is preliminary data.</text>
</comment>
<evidence type="ECO:0000313" key="2">
    <source>
        <dbReference type="Proteomes" id="UP001419268"/>
    </source>
</evidence>
<sequence length="143" mass="15241">MGNTPGGRWCAPTSSLVGGCDWEGVANEPPLPWGLWGLIVEAPLEAAVATVPGGDGGSGQPQLTPDSSGIFWENNSLGALLALELKYELLLSDVWALSSQNRRNILLVIVDAIEENKNSITMMLSKWICHVIDISIGLETEKG</sequence>
<evidence type="ECO:0000313" key="1">
    <source>
        <dbReference type="EMBL" id="KAK9132659.1"/>
    </source>
</evidence>
<dbReference type="AlphaFoldDB" id="A0AAP0JEM8"/>
<proteinExistence type="predicted"/>
<gene>
    <name evidence="1" type="ORF">Scep_012187</name>
</gene>
<accession>A0AAP0JEM8</accession>
<keyword evidence="2" id="KW-1185">Reference proteome</keyword>
<name>A0AAP0JEM8_9MAGN</name>
<protein>
    <submittedName>
        <fullName evidence="1">Uncharacterized protein</fullName>
    </submittedName>
</protein>
<organism evidence="1 2">
    <name type="scientific">Stephania cephalantha</name>
    <dbReference type="NCBI Taxonomy" id="152367"/>
    <lineage>
        <taxon>Eukaryota</taxon>
        <taxon>Viridiplantae</taxon>
        <taxon>Streptophyta</taxon>
        <taxon>Embryophyta</taxon>
        <taxon>Tracheophyta</taxon>
        <taxon>Spermatophyta</taxon>
        <taxon>Magnoliopsida</taxon>
        <taxon>Ranunculales</taxon>
        <taxon>Menispermaceae</taxon>
        <taxon>Menispermoideae</taxon>
        <taxon>Cissampelideae</taxon>
        <taxon>Stephania</taxon>
    </lineage>
</organism>
<dbReference type="EMBL" id="JBBNAG010000005">
    <property type="protein sequence ID" value="KAK9132659.1"/>
    <property type="molecule type" value="Genomic_DNA"/>
</dbReference>
<dbReference type="Proteomes" id="UP001419268">
    <property type="component" value="Unassembled WGS sequence"/>
</dbReference>